<dbReference type="RefSeq" id="WP_257000054.1">
    <property type="nucleotide sequence ID" value="NZ_FZMP01000190.1"/>
</dbReference>
<protein>
    <submittedName>
        <fullName evidence="1">Uncharacterized protein</fullName>
    </submittedName>
</protein>
<sequence>MAQIKKACGAIEYNIEFSADGPFDFEVAKNNGHFKARTNDIEEFNRITGWVAKHNGKIIDIKTAETSLEEIFLKLMSQA</sequence>
<accession>A0A284VQV0</accession>
<proteinExistence type="predicted"/>
<reference evidence="2" key="1">
    <citation type="submission" date="2017-06" db="EMBL/GenBank/DDBJ databases">
        <authorList>
            <person name="Cremers G."/>
        </authorList>
    </citation>
    <scope>NUCLEOTIDE SEQUENCE [LARGE SCALE GENOMIC DNA]</scope>
</reference>
<gene>
    <name evidence="1" type="ORF">MNV_440001</name>
</gene>
<organism evidence="1 2">
    <name type="scientific">Candidatus Methanoperedens nitratireducens</name>
    <dbReference type="NCBI Taxonomy" id="1392998"/>
    <lineage>
        <taxon>Archaea</taxon>
        <taxon>Methanobacteriati</taxon>
        <taxon>Methanobacteriota</taxon>
        <taxon>Stenosarchaea group</taxon>
        <taxon>Methanomicrobia</taxon>
        <taxon>Methanosarcinales</taxon>
        <taxon>ANME-2 cluster</taxon>
        <taxon>Candidatus Methanoperedentaceae</taxon>
        <taxon>Candidatus Methanoperedens</taxon>
    </lineage>
</organism>
<name>A0A284VQV0_9EURY</name>
<keyword evidence="2" id="KW-1185">Reference proteome</keyword>
<evidence type="ECO:0000313" key="2">
    <source>
        <dbReference type="Proteomes" id="UP000218615"/>
    </source>
</evidence>
<dbReference type="EMBL" id="FZMP01000190">
    <property type="protein sequence ID" value="SNQ61652.1"/>
    <property type="molecule type" value="Genomic_DNA"/>
</dbReference>
<evidence type="ECO:0000313" key="1">
    <source>
        <dbReference type="EMBL" id="SNQ61652.1"/>
    </source>
</evidence>
<dbReference type="AlphaFoldDB" id="A0A284VQV0"/>
<dbReference type="Proteomes" id="UP000218615">
    <property type="component" value="Unassembled WGS sequence"/>
</dbReference>